<dbReference type="AlphaFoldDB" id="A0A9W6S3I8"/>
<reference evidence="7" key="1">
    <citation type="submission" date="2023-03" db="EMBL/GenBank/DDBJ databases">
        <title>Actinoallomurus iriomotensis NBRC 103684.</title>
        <authorList>
            <person name="Ichikawa N."/>
            <person name="Sato H."/>
            <person name="Tonouchi N."/>
        </authorList>
    </citation>
    <scope>NUCLEOTIDE SEQUENCE</scope>
    <source>
        <strain evidence="7">NBRC 103684</strain>
    </source>
</reference>
<dbReference type="PANTHER" id="PTHR30055">
    <property type="entry name" value="HTH-TYPE TRANSCRIPTIONAL REGULATOR RUTR"/>
    <property type="match status" value="1"/>
</dbReference>
<gene>
    <name evidence="7" type="ORF">Airi02_044320</name>
</gene>
<dbReference type="Pfam" id="PF17754">
    <property type="entry name" value="TetR_C_14"/>
    <property type="match status" value="1"/>
</dbReference>
<dbReference type="PANTHER" id="PTHR30055:SF238">
    <property type="entry name" value="MYCOFACTOCIN BIOSYNTHESIS TRANSCRIPTIONAL REGULATOR MFTR-RELATED"/>
    <property type="match status" value="1"/>
</dbReference>
<dbReference type="EMBL" id="BSTK01000006">
    <property type="protein sequence ID" value="GLY86503.1"/>
    <property type="molecule type" value="Genomic_DNA"/>
</dbReference>
<dbReference type="PROSITE" id="PS50977">
    <property type="entry name" value="HTH_TETR_2"/>
    <property type="match status" value="1"/>
</dbReference>
<organism evidence="7 8">
    <name type="scientific">Actinoallomurus iriomotensis</name>
    <dbReference type="NCBI Taxonomy" id="478107"/>
    <lineage>
        <taxon>Bacteria</taxon>
        <taxon>Bacillati</taxon>
        <taxon>Actinomycetota</taxon>
        <taxon>Actinomycetes</taxon>
        <taxon>Streptosporangiales</taxon>
        <taxon>Thermomonosporaceae</taxon>
        <taxon>Actinoallomurus</taxon>
    </lineage>
</organism>
<dbReference type="InterPro" id="IPR041347">
    <property type="entry name" value="MftR_C"/>
</dbReference>
<dbReference type="SUPFAM" id="SSF46689">
    <property type="entry name" value="Homeodomain-like"/>
    <property type="match status" value="1"/>
</dbReference>
<evidence type="ECO:0000256" key="5">
    <source>
        <dbReference type="SAM" id="MobiDB-lite"/>
    </source>
</evidence>
<dbReference type="InterPro" id="IPR009057">
    <property type="entry name" value="Homeodomain-like_sf"/>
</dbReference>
<feature type="domain" description="HTH tetR-type" evidence="6">
    <location>
        <begin position="31"/>
        <end position="91"/>
    </location>
</feature>
<evidence type="ECO:0000313" key="8">
    <source>
        <dbReference type="Proteomes" id="UP001165074"/>
    </source>
</evidence>
<evidence type="ECO:0000256" key="2">
    <source>
        <dbReference type="ARBA" id="ARBA00023125"/>
    </source>
</evidence>
<dbReference type="GO" id="GO:0003700">
    <property type="term" value="F:DNA-binding transcription factor activity"/>
    <property type="evidence" value="ECO:0007669"/>
    <property type="project" value="TreeGrafter"/>
</dbReference>
<feature type="compositionally biased region" description="Basic and acidic residues" evidence="5">
    <location>
        <begin position="224"/>
        <end position="233"/>
    </location>
</feature>
<accession>A0A9W6S3I8</accession>
<dbReference type="InterPro" id="IPR050109">
    <property type="entry name" value="HTH-type_TetR-like_transc_reg"/>
</dbReference>
<dbReference type="Gene3D" id="1.10.357.10">
    <property type="entry name" value="Tetracycline Repressor, domain 2"/>
    <property type="match status" value="1"/>
</dbReference>
<keyword evidence="2 4" id="KW-0238">DNA-binding</keyword>
<feature type="DNA-binding region" description="H-T-H motif" evidence="4">
    <location>
        <begin position="54"/>
        <end position="73"/>
    </location>
</feature>
<dbReference type="GO" id="GO:0000976">
    <property type="term" value="F:transcription cis-regulatory region binding"/>
    <property type="evidence" value="ECO:0007669"/>
    <property type="project" value="TreeGrafter"/>
</dbReference>
<keyword evidence="1" id="KW-0805">Transcription regulation</keyword>
<evidence type="ECO:0000256" key="4">
    <source>
        <dbReference type="PROSITE-ProRule" id="PRU00335"/>
    </source>
</evidence>
<protein>
    <submittedName>
        <fullName evidence="7">TetR family transcriptional regulator</fullName>
    </submittedName>
</protein>
<name>A0A9W6S3I8_9ACTN</name>
<evidence type="ECO:0000259" key="6">
    <source>
        <dbReference type="PROSITE" id="PS50977"/>
    </source>
</evidence>
<evidence type="ECO:0000256" key="3">
    <source>
        <dbReference type="ARBA" id="ARBA00023163"/>
    </source>
</evidence>
<keyword evidence="3" id="KW-0804">Transcription</keyword>
<proteinExistence type="predicted"/>
<comment type="caution">
    <text evidence="7">The sequence shown here is derived from an EMBL/GenBank/DDBJ whole genome shotgun (WGS) entry which is preliminary data.</text>
</comment>
<dbReference type="Pfam" id="PF00440">
    <property type="entry name" value="TetR_N"/>
    <property type="match status" value="1"/>
</dbReference>
<feature type="region of interest" description="Disordered" evidence="5">
    <location>
        <begin position="223"/>
        <end position="242"/>
    </location>
</feature>
<evidence type="ECO:0000313" key="7">
    <source>
        <dbReference type="EMBL" id="GLY86503.1"/>
    </source>
</evidence>
<sequence>MRARKFACTHSSWEAETVTTRRTGLREQKKQATREALRAAALRLALERGPENVRVDDIAEAAGVSPRTYNNYFSSREQAIVAAVTGEREARVAEAVADRSADVCLAEALIEAIVDQYTATGEPGRDALLLITTRPTLRDAFVDAATAVEHPLADAISERLGDTDPNIARVLAASVAAAVRVALEQWLGATTAASTAGGLVVPSGSLPDLLRAALAPLTPALDAAEGRAREGHAPIRTAPPGR</sequence>
<dbReference type="InterPro" id="IPR001647">
    <property type="entry name" value="HTH_TetR"/>
</dbReference>
<dbReference type="Proteomes" id="UP001165074">
    <property type="component" value="Unassembled WGS sequence"/>
</dbReference>
<keyword evidence="8" id="KW-1185">Reference proteome</keyword>
<evidence type="ECO:0000256" key="1">
    <source>
        <dbReference type="ARBA" id="ARBA00023015"/>
    </source>
</evidence>